<proteinExistence type="predicted"/>
<feature type="region of interest" description="Disordered" evidence="1">
    <location>
        <begin position="1"/>
        <end position="26"/>
    </location>
</feature>
<comment type="caution">
    <text evidence="2">The sequence shown here is derived from an EMBL/GenBank/DDBJ whole genome shotgun (WGS) entry which is preliminary data.</text>
</comment>
<keyword evidence="3" id="KW-1185">Reference proteome</keyword>
<protein>
    <submittedName>
        <fullName evidence="2">Uncharacterized protein</fullName>
    </submittedName>
</protein>
<gene>
    <name evidence="2" type="ORF">GCM10019071_42110</name>
</gene>
<organism evidence="2 3">
    <name type="scientific">Sphingobium fuliginis (strain ATCC 27551)</name>
    <dbReference type="NCBI Taxonomy" id="336203"/>
    <lineage>
        <taxon>Bacteria</taxon>
        <taxon>Pseudomonadati</taxon>
        <taxon>Pseudomonadota</taxon>
        <taxon>Alphaproteobacteria</taxon>
        <taxon>Sphingomonadales</taxon>
        <taxon>Sphingomonadaceae</taxon>
        <taxon>Sphingobium</taxon>
    </lineage>
</organism>
<evidence type="ECO:0000313" key="2">
    <source>
        <dbReference type="EMBL" id="GGA07074.1"/>
    </source>
</evidence>
<dbReference type="RefSeq" id="WP_065846302.1">
    <property type="nucleotide sequence ID" value="NZ_BMDU01000015.1"/>
</dbReference>
<evidence type="ECO:0000256" key="1">
    <source>
        <dbReference type="SAM" id="MobiDB-lite"/>
    </source>
</evidence>
<accession>A0ABQ1FCM8</accession>
<evidence type="ECO:0000313" key="3">
    <source>
        <dbReference type="Proteomes" id="UP000628109"/>
    </source>
</evidence>
<reference evidence="3" key="1">
    <citation type="journal article" date="2019" name="Int. J. Syst. Evol. Microbiol.">
        <title>The Global Catalogue of Microorganisms (GCM) 10K type strain sequencing project: providing services to taxonomists for standard genome sequencing and annotation.</title>
        <authorList>
            <consortium name="The Broad Institute Genomics Platform"/>
            <consortium name="The Broad Institute Genome Sequencing Center for Infectious Disease"/>
            <person name="Wu L."/>
            <person name="Ma J."/>
        </authorList>
    </citation>
    <scope>NUCLEOTIDE SEQUENCE [LARGE SCALE GENOMIC DNA]</scope>
    <source>
        <strain evidence="3">CCM 7327</strain>
    </source>
</reference>
<sequence>MGLVIPDEFDPFAEKGSQTKAPGDGEAQFRAAGGRLAEALLLGTEKPGLNVFDGCAPCKGGTF</sequence>
<name>A0ABQ1FCM8_SPHSA</name>
<dbReference type="EMBL" id="BMDU01000015">
    <property type="protein sequence ID" value="GGA07074.1"/>
    <property type="molecule type" value="Genomic_DNA"/>
</dbReference>
<dbReference type="Proteomes" id="UP000628109">
    <property type="component" value="Unassembled WGS sequence"/>
</dbReference>